<feature type="signal peptide" evidence="1">
    <location>
        <begin position="1"/>
        <end position="23"/>
    </location>
</feature>
<accession>A0A4V2JFZ4</accession>
<evidence type="ECO:0000256" key="1">
    <source>
        <dbReference type="SAM" id="SignalP"/>
    </source>
</evidence>
<dbReference type="Proteomes" id="UP000292120">
    <property type="component" value="Unassembled WGS sequence"/>
</dbReference>
<dbReference type="EMBL" id="SIXI01000002">
    <property type="protein sequence ID" value="TBO32736.1"/>
    <property type="molecule type" value="Genomic_DNA"/>
</dbReference>
<evidence type="ECO:0000313" key="3">
    <source>
        <dbReference type="Proteomes" id="UP000292120"/>
    </source>
</evidence>
<keyword evidence="1" id="KW-0732">Signal</keyword>
<gene>
    <name evidence="2" type="ORF">EYS42_06055</name>
</gene>
<comment type="caution">
    <text evidence="2">The sequence shown here is derived from an EMBL/GenBank/DDBJ whole genome shotgun (WGS) entry which is preliminary data.</text>
</comment>
<reference evidence="2 3" key="1">
    <citation type="submission" date="2019-02" db="EMBL/GenBank/DDBJ databases">
        <title>Aquabacterium sp. strain KMB7.</title>
        <authorList>
            <person name="Chen W.-M."/>
        </authorList>
    </citation>
    <scope>NUCLEOTIDE SEQUENCE [LARGE SCALE GENOMIC DNA]</scope>
    <source>
        <strain evidence="2 3">KMB7</strain>
    </source>
</reference>
<sequence length="180" mass="19633">MLHRYLVFVLLCADLMLSGSAFAGSREGYVVLVTDMDGATKPQSRKLIEDYFHGRLPKDLYLCGEPSIGRFELAYLRKRPSTITPTLMLSAVSGDKASLVKVQRIMGNYRDSDLSNGFDFSLAYRLVGGDLELFAISSVPGVKVASSQLKFESVSRAAMQQGLASAVCDLTSVMPYAFAP</sequence>
<evidence type="ECO:0000313" key="2">
    <source>
        <dbReference type="EMBL" id="TBO32736.1"/>
    </source>
</evidence>
<organism evidence="2 3">
    <name type="scientific">Aquabacterium lacunae</name>
    <dbReference type="NCBI Taxonomy" id="2528630"/>
    <lineage>
        <taxon>Bacteria</taxon>
        <taxon>Pseudomonadati</taxon>
        <taxon>Pseudomonadota</taxon>
        <taxon>Betaproteobacteria</taxon>
        <taxon>Burkholderiales</taxon>
        <taxon>Aquabacterium</taxon>
    </lineage>
</organism>
<protein>
    <submittedName>
        <fullName evidence="2">Uncharacterized protein</fullName>
    </submittedName>
</protein>
<name>A0A4V2JFZ4_9BURK</name>
<keyword evidence="3" id="KW-1185">Reference proteome</keyword>
<proteinExistence type="predicted"/>
<dbReference type="AlphaFoldDB" id="A0A4V2JFZ4"/>
<feature type="chain" id="PRO_5020642497" evidence="1">
    <location>
        <begin position="24"/>
        <end position="180"/>
    </location>
</feature>
<dbReference type="RefSeq" id="WP_130966947.1">
    <property type="nucleotide sequence ID" value="NZ_SIXI01000002.1"/>
</dbReference>